<dbReference type="InterPro" id="IPR050921">
    <property type="entry name" value="T4SS_GSP_E_ATPase"/>
</dbReference>
<feature type="compositionally biased region" description="Polar residues" evidence="2">
    <location>
        <begin position="7"/>
        <end position="20"/>
    </location>
</feature>
<dbReference type="AlphaFoldDB" id="A0A7T9DKN8"/>
<accession>A0A7T9DKN8</accession>
<comment type="similarity">
    <text evidence="1">Belongs to the GSP E family.</text>
</comment>
<gene>
    <name evidence="4" type="ORF">IPJ89_02595</name>
</gene>
<dbReference type="SUPFAM" id="SSF52540">
    <property type="entry name" value="P-loop containing nucleoside triphosphate hydrolases"/>
    <property type="match status" value="1"/>
</dbReference>
<dbReference type="Gene3D" id="3.40.50.300">
    <property type="entry name" value="P-loop containing nucleotide triphosphate hydrolases"/>
    <property type="match status" value="1"/>
</dbReference>
<dbReference type="Proteomes" id="UP000596004">
    <property type="component" value="Chromosome"/>
</dbReference>
<dbReference type="InterPro" id="IPR027417">
    <property type="entry name" value="P-loop_NTPase"/>
</dbReference>
<feature type="domain" description="Bacterial type II secretion system protein E" evidence="3">
    <location>
        <begin position="152"/>
        <end position="345"/>
    </location>
</feature>
<dbReference type="InterPro" id="IPR001482">
    <property type="entry name" value="T2SS/T4SS_dom"/>
</dbReference>
<organism evidence="4">
    <name type="scientific">Candidatus Iainarchaeum sp</name>
    <dbReference type="NCBI Taxonomy" id="3101447"/>
    <lineage>
        <taxon>Archaea</taxon>
        <taxon>Candidatus Iainarchaeota</taxon>
        <taxon>Candidatus Iainarchaeia</taxon>
        <taxon>Candidatus Iainarchaeales</taxon>
        <taxon>Candidatus Iainarchaeaceae</taxon>
        <taxon>Candidatus Iainarchaeum</taxon>
    </lineage>
</organism>
<dbReference type="PANTHER" id="PTHR30486:SF6">
    <property type="entry name" value="TYPE IV PILUS RETRACTATION ATPASE PILT"/>
    <property type="match status" value="1"/>
</dbReference>
<dbReference type="PANTHER" id="PTHR30486">
    <property type="entry name" value="TWITCHING MOTILITY PROTEIN PILT"/>
    <property type="match status" value="1"/>
</dbReference>
<evidence type="ECO:0000256" key="2">
    <source>
        <dbReference type="SAM" id="MobiDB-lite"/>
    </source>
</evidence>
<protein>
    <submittedName>
        <fullName evidence="4">Type II/IV secretion system ATPase subunit</fullName>
    </submittedName>
</protein>
<dbReference type="Gene3D" id="3.30.450.380">
    <property type="match status" value="1"/>
</dbReference>
<evidence type="ECO:0000259" key="3">
    <source>
        <dbReference type="Pfam" id="PF00437"/>
    </source>
</evidence>
<evidence type="ECO:0000256" key="1">
    <source>
        <dbReference type="ARBA" id="ARBA00006611"/>
    </source>
</evidence>
<dbReference type="EMBL" id="CP064981">
    <property type="protein sequence ID" value="QQR93103.1"/>
    <property type="molecule type" value="Genomic_DNA"/>
</dbReference>
<feature type="region of interest" description="Disordered" evidence="2">
    <location>
        <begin position="1"/>
        <end position="20"/>
    </location>
</feature>
<name>A0A7T9DKN8_9ARCH</name>
<evidence type="ECO:0000313" key="4">
    <source>
        <dbReference type="EMBL" id="QQR93103.1"/>
    </source>
</evidence>
<dbReference type="GO" id="GO:0016887">
    <property type="term" value="F:ATP hydrolysis activity"/>
    <property type="evidence" value="ECO:0007669"/>
    <property type="project" value="InterPro"/>
</dbReference>
<reference evidence="4" key="1">
    <citation type="submission" date="2020-11" db="EMBL/GenBank/DDBJ databases">
        <title>Connecting structure to function with the recovery of over 1000 high-quality activated sludge metagenome-assembled genomes encoding full-length rRNA genes using long-read sequencing.</title>
        <authorList>
            <person name="Singleton C.M."/>
            <person name="Petriglieri F."/>
            <person name="Kristensen J.M."/>
            <person name="Kirkegaard R.H."/>
            <person name="Michaelsen T.Y."/>
            <person name="Andersen M.H."/>
            <person name="Karst S.M."/>
            <person name="Dueholm M.S."/>
            <person name="Nielsen P.H."/>
            <person name="Albertsen M."/>
        </authorList>
    </citation>
    <scope>NUCLEOTIDE SEQUENCE</scope>
    <source>
        <strain evidence="4">Fred_18-Q3-R57-64_BAT3C.431</strain>
    </source>
</reference>
<sequence length="511" mass="57496">MSKTKEVVSSYNPGRSSLSDAQSTRSYFNRVYQATIRDLARQYSIALEVEEVEELAEVVSRYTIGYGILELLLADRKITDIFLDSPIGSKPIYLQHADYGVCSTNILYTENEAEAFVSKLRSLSGRPFDEAHPVLDFDLPGQETRVAAIGKPLATDGLAFAFRLHKTTPWTLEQFVDNKFLTPLAAGILSFFIDAKATILVTGSRGSGKTSLLSALMLEILQNSRIIIQEDTLELPAPYMKEIGFNVQRLKTRSPIGVSKNDTEVAPEEALRTALRLGDSALVLGEVRSEEARVLYEAMRVGAAGNTVLGTIHADSAYSVWDRVVNDLKVPTTSFKATDLVVVARPIRFSGSLKSTRRMTQITEIKKHWTKDPEREGGLLDLMLYDARKDELELMEDNLKDSELFERIRRLSGLTLNQIWDDIRMLANAKQFMVDLKNQYKIPELLEAEYTATARAKLALLKDISISTNGSPNYPEIMQEWQDWVKKNTLQSALRKKEDREKELANAKKEE</sequence>
<dbReference type="Pfam" id="PF00437">
    <property type="entry name" value="T2SSE"/>
    <property type="match status" value="1"/>
</dbReference>
<proteinExistence type="inferred from homology"/>